<evidence type="ECO:0000256" key="7">
    <source>
        <dbReference type="ARBA" id="ARBA00022840"/>
    </source>
</evidence>
<sequence>MENIGDEMGDVVIDFDNVSFSYGTQTEGSLRNINFKVKEGEFILLTGQSGSGKTTVTRLINGLIPHFFEGVLTGTVKVLGSDIKTITPGEMGKNIASIFQNPRSQFFTTNSTKEVAFALENYGIDRYEMIDRVNCAFHDLEAENLMDRDMFSLSSGEKQKIAIIAAKTLNPKIYVFDEPSANLDIHSIIKLKKNMEWLKKQGHTVIVSEHRLFYLKNLVDKCLIMKDGKIDRELKKNDIDNLDDSDIRAYKLRTFKLSNIKYELKDNLIVNKQNADFKVENLSFSYDVNHSVLSNCNLEGNFGETVAIVGHNGSGKTTLGKIMSGLLKARGGQFFIEGKLTKQKELYKSVYFVMQDADYQLYSDSVVSELMLSSMNSIKTIKQNDEKIEDAMNLLNISSFRNRHPQGLSGGQKQRVTIAAAIASNKKIMIFDEPTSGLDYENMKIVSEAINALRKKGILIFVISHDLEFLSRVATKAVFIENNTVSKRNSLKKSGEFETIKRFLLQSEGYEE</sequence>
<dbReference type="InterPro" id="IPR025662">
    <property type="entry name" value="Sigma_54_int_dom_ATP-bd_1"/>
</dbReference>
<keyword evidence="7 12" id="KW-0067">ATP-binding</keyword>
<proteinExistence type="inferred from homology"/>
<comment type="caution">
    <text evidence="12">The sequence shown here is derived from an EMBL/GenBank/DDBJ whole genome shotgun (WGS) entry which is preliminary data.</text>
</comment>
<evidence type="ECO:0000256" key="2">
    <source>
        <dbReference type="ARBA" id="ARBA00005417"/>
    </source>
</evidence>
<keyword evidence="4" id="KW-1003">Cell membrane</keyword>
<dbReference type="GO" id="GO:0042626">
    <property type="term" value="F:ATPase-coupled transmembrane transporter activity"/>
    <property type="evidence" value="ECO:0007669"/>
    <property type="project" value="TreeGrafter"/>
</dbReference>
<feature type="domain" description="ABC transporter" evidence="11">
    <location>
        <begin position="13"/>
        <end position="252"/>
    </location>
</feature>
<dbReference type="AlphaFoldDB" id="A8SKA6"/>
<dbReference type="InterPro" id="IPR027417">
    <property type="entry name" value="P-loop_NTPase"/>
</dbReference>
<keyword evidence="6" id="KW-0547">Nucleotide-binding</keyword>
<name>A8SKA6_9FIRM</name>
<dbReference type="PROSITE" id="PS00211">
    <property type="entry name" value="ABC_TRANSPORTER_1"/>
    <property type="match status" value="1"/>
</dbReference>
<dbReference type="PROSITE" id="PS50893">
    <property type="entry name" value="ABC_TRANSPORTER_2"/>
    <property type="match status" value="2"/>
</dbReference>
<evidence type="ECO:0000256" key="9">
    <source>
        <dbReference type="ARBA" id="ARBA00023136"/>
    </source>
</evidence>
<feature type="domain" description="ABC transporter" evidence="11">
    <location>
        <begin position="277"/>
        <end position="507"/>
    </location>
</feature>
<accession>A8SKA6</accession>
<keyword evidence="5" id="KW-0677">Repeat</keyword>
<dbReference type="InterPro" id="IPR003439">
    <property type="entry name" value="ABC_transporter-like_ATP-bd"/>
</dbReference>
<protein>
    <submittedName>
        <fullName evidence="12">ABC transporter, ATP-binding protein</fullName>
    </submittedName>
</protein>
<dbReference type="Gene3D" id="3.40.50.300">
    <property type="entry name" value="P-loop containing nucleotide triphosphate hydrolases"/>
    <property type="match status" value="2"/>
</dbReference>
<gene>
    <name evidence="12" type="ORF">PEPMIC_00625</name>
</gene>
<dbReference type="GO" id="GO:0016887">
    <property type="term" value="F:ATP hydrolysis activity"/>
    <property type="evidence" value="ECO:0007669"/>
    <property type="project" value="InterPro"/>
</dbReference>
<keyword evidence="3" id="KW-0813">Transport</keyword>
<evidence type="ECO:0000256" key="1">
    <source>
        <dbReference type="ARBA" id="ARBA00004202"/>
    </source>
</evidence>
<evidence type="ECO:0000313" key="12">
    <source>
        <dbReference type="EMBL" id="EDP24046.1"/>
    </source>
</evidence>
<evidence type="ECO:0000256" key="10">
    <source>
        <dbReference type="ARBA" id="ARBA00025157"/>
    </source>
</evidence>
<evidence type="ECO:0000259" key="11">
    <source>
        <dbReference type="PROSITE" id="PS50893"/>
    </source>
</evidence>
<dbReference type="PROSITE" id="PS00675">
    <property type="entry name" value="SIGMA54_INTERACT_1"/>
    <property type="match status" value="1"/>
</dbReference>
<dbReference type="InterPro" id="IPR003593">
    <property type="entry name" value="AAA+_ATPase"/>
</dbReference>
<keyword evidence="8" id="KW-1278">Translocase</keyword>
<dbReference type="GO" id="GO:0005524">
    <property type="term" value="F:ATP binding"/>
    <property type="evidence" value="ECO:0007669"/>
    <property type="project" value="UniProtKB-KW"/>
</dbReference>
<comment type="subcellular location">
    <subcellularLocation>
        <location evidence="1">Cell membrane</location>
        <topology evidence="1">Peripheral membrane protein</topology>
    </subcellularLocation>
</comment>
<comment type="similarity">
    <text evidence="2">Belongs to the ABC transporter superfamily.</text>
</comment>
<dbReference type="InterPro" id="IPR017871">
    <property type="entry name" value="ABC_transporter-like_CS"/>
</dbReference>
<dbReference type="HOGENOM" id="CLU_000604_86_7_9"/>
<dbReference type="GO" id="GO:0043190">
    <property type="term" value="C:ATP-binding cassette (ABC) transporter complex"/>
    <property type="evidence" value="ECO:0007669"/>
    <property type="project" value="TreeGrafter"/>
</dbReference>
<reference evidence="12 13" key="2">
    <citation type="submission" date="2007-09" db="EMBL/GenBank/DDBJ databases">
        <authorList>
            <person name="Fulton L."/>
            <person name="Clifton S."/>
            <person name="Fulton B."/>
            <person name="Xu J."/>
            <person name="Minx P."/>
            <person name="Pepin K.H."/>
            <person name="Johnson M."/>
            <person name="Thiruvilangam P."/>
            <person name="Bhonagiri V."/>
            <person name="Nash W.E."/>
            <person name="Mardis E.R."/>
            <person name="Wilson R.K."/>
        </authorList>
    </citation>
    <scope>NUCLEOTIDE SEQUENCE [LARGE SCALE GENOMIC DNA]</scope>
    <source>
        <strain evidence="12 13">ATCC 33270</strain>
    </source>
</reference>
<keyword evidence="9" id="KW-0472">Membrane</keyword>
<reference evidence="12 13" key="1">
    <citation type="submission" date="2007-09" db="EMBL/GenBank/DDBJ databases">
        <title>Draft genome sequence of Peptostreptococcus micros (ATCC 33270).</title>
        <authorList>
            <person name="Sudarsanam P."/>
            <person name="Ley R."/>
            <person name="Guruge J."/>
            <person name="Turnbaugh P.J."/>
            <person name="Mahowald M."/>
            <person name="Liep D."/>
            <person name="Gordon J."/>
        </authorList>
    </citation>
    <scope>NUCLEOTIDE SEQUENCE [LARGE SCALE GENOMIC DNA]</scope>
    <source>
        <strain evidence="12 13">ATCC 33270</strain>
    </source>
</reference>
<dbReference type="Pfam" id="PF00005">
    <property type="entry name" value="ABC_tran"/>
    <property type="match status" value="2"/>
</dbReference>
<evidence type="ECO:0000256" key="5">
    <source>
        <dbReference type="ARBA" id="ARBA00022737"/>
    </source>
</evidence>
<evidence type="ECO:0000256" key="4">
    <source>
        <dbReference type="ARBA" id="ARBA00022475"/>
    </source>
</evidence>
<dbReference type="eggNOG" id="COG1129">
    <property type="taxonomic scope" value="Bacteria"/>
</dbReference>
<evidence type="ECO:0000256" key="8">
    <source>
        <dbReference type="ARBA" id="ARBA00022967"/>
    </source>
</evidence>
<dbReference type="InterPro" id="IPR015856">
    <property type="entry name" value="ABC_transpr_CbiO/EcfA_su"/>
</dbReference>
<dbReference type="Proteomes" id="UP000003162">
    <property type="component" value="Unassembled WGS sequence"/>
</dbReference>
<evidence type="ECO:0000256" key="6">
    <source>
        <dbReference type="ARBA" id="ARBA00022741"/>
    </source>
</evidence>
<dbReference type="EMBL" id="ABEE02000016">
    <property type="protein sequence ID" value="EDP24046.1"/>
    <property type="molecule type" value="Genomic_DNA"/>
</dbReference>
<dbReference type="InterPro" id="IPR050095">
    <property type="entry name" value="ECF_ABC_transporter_ATP-bd"/>
</dbReference>
<dbReference type="CDD" id="cd03226">
    <property type="entry name" value="ABC_cobalt_CbiO_domain2"/>
    <property type="match status" value="1"/>
</dbReference>
<dbReference type="CDD" id="cd03225">
    <property type="entry name" value="ABC_cobalt_CbiO_domain1"/>
    <property type="match status" value="1"/>
</dbReference>
<dbReference type="PANTHER" id="PTHR43553">
    <property type="entry name" value="HEAVY METAL TRANSPORTER"/>
    <property type="match status" value="1"/>
</dbReference>
<dbReference type="PANTHER" id="PTHR43553:SF23">
    <property type="entry name" value="ABC TRANSPORTER ATP-BINDING COMPONENT"/>
    <property type="match status" value="1"/>
</dbReference>
<dbReference type="SUPFAM" id="SSF52540">
    <property type="entry name" value="P-loop containing nucleoside triphosphate hydrolases"/>
    <property type="match status" value="2"/>
</dbReference>
<evidence type="ECO:0000256" key="3">
    <source>
        <dbReference type="ARBA" id="ARBA00022448"/>
    </source>
</evidence>
<organism evidence="12 13">
    <name type="scientific">Parvimonas micra ATCC 33270</name>
    <dbReference type="NCBI Taxonomy" id="411465"/>
    <lineage>
        <taxon>Bacteria</taxon>
        <taxon>Bacillati</taxon>
        <taxon>Bacillota</taxon>
        <taxon>Tissierellia</taxon>
        <taxon>Tissierellales</taxon>
        <taxon>Peptoniphilaceae</taxon>
        <taxon>Parvimonas</taxon>
    </lineage>
</organism>
<evidence type="ECO:0000313" key="13">
    <source>
        <dbReference type="Proteomes" id="UP000003162"/>
    </source>
</evidence>
<dbReference type="SMART" id="SM00382">
    <property type="entry name" value="AAA"/>
    <property type="match status" value="2"/>
</dbReference>
<comment type="function">
    <text evidence="10">Probably part of an ABC transporter complex. Responsible for energy coupling to the transport system.</text>
</comment>